<sequence>MTLEKKPVGDGRIREEEEEDIINQLPDCLLCEILFNLPTKDVVKASLLCRRWRDLWQSVLGLDLEFNGSTDFDKYGFFNRFIDVNSDVCLQRIKLQYVRYEENSYNETTIDTAIKQKTRHLDVGSRSHRIRIPPTIYTSCERLVSLKLYRAILATPPKSVSLPCLKIMDLQQIALFDRLAMDMLISLCPVLETLTLDMLYGVKVSSPSLLSFCLIKRVCQIPQVMQLQTPRLKYLKLYGHHAEKIIMNDLSSIVKLDLVGLIISCESYPNFLTLISRVRDLTISADILAVNRKFSKSESIPQKLHKLSVLSVKAINGFGFWEHLLVFLEKCPNLKTLVMEFQDNHYGLNFFDVPRCVLSSLEFVEVRAKHKADMVKIGSYFMANSTALKKFTLRLDQIEEEHFLILNELFALPRQSMGCEVFVRCRAFVTCKPFSLFTYADGFSG</sequence>
<dbReference type="OrthoDB" id="1110012at2759"/>
<proteinExistence type="predicted"/>
<gene>
    <name evidence="3" type="primary">LOC108831892</name>
</gene>
<dbReference type="Proteomes" id="UP000504610">
    <property type="component" value="Chromosome 2"/>
</dbReference>
<evidence type="ECO:0000259" key="1">
    <source>
        <dbReference type="PROSITE" id="PS50181"/>
    </source>
</evidence>
<dbReference type="InterPro" id="IPR050232">
    <property type="entry name" value="FBL13/AtMIF1-like"/>
</dbReference>
<reference evidence="2" key="1">
    <citation type="journal article" date="2019" name="Database">
        <title>The radish genome database (RadishGD): an integrated information resource for radish genomics.</title>
        <authorList>
            <person name="Yu H.J."/>
            <person name="Baek S."/>
            <person name="Lee Y.J."/>
            <person name="Cho A."/>
            <person name="Mun J.H."/>
        </authorList>
    </citation>
    <scope>NUCLEOTIDE SEQUENCE [LARGE SCALE GENOMIC DNA]</scope>
    <source>
        <strain evidence="2">cv. WK10039</strain>
    </source>
</reference>
<dbReference type="Gene3D" id="3.80.10.10">
    <property type="entry name" value="Ribonuclease Inhibitor"/>
    <property type="match status" value="1"/>
</dbReference>
<reference evidence="3" key="2">
    <citation type="submission" date="2025-08" db="UniProtKB">
        <authorList>
            <consortium name="RefSeq"/>
        </authorList>
    </citation>
    <scope>IDENTIFICATION</scope>
    <source>
        <tissue evidence="3">Leaf</tissue>
    </source>
</reference>
<dbReference type="SUPFAM" id="SSF52058">
    <property type="entry name" value="L domain-like"/>
    <property type="match status" value="1"/>
</dbReference>
<dbReference type="InterPro" id="IPR055411">
    <property type="entry name" value="LRR_FXL15/At3g58940/PEG3-like"/>
</dbReference>
<evidence type="ECO:0000313" key="2">
    <source>
        <dbReference type="Proteomes" id="UP000504610"/>
    </source>
</evidence>
<dbReference type="InterPro" id="IPR001810">
    <property type="entry name" value="F-box_dom"/>
</dbReference>
<dbReference type="InterPro" id="IPR032675">
    <property type="entry name" value="LRR_dom_sf"/>
</dbReference>
<dbReference type="Pfam" id="PF08387">
    <property type="entry name" value="FBD"/>
    <property type="match status" value="1"/>
</dbReference>
<dbReference type="SUPFAM" id="SSF81383">
    <property type="entry name" value="F-box domain"/>
    <property type="match status" value="1"/>
</dbReference>
<dbReference type="GeneID" id="108831892"/>
<dbReference type="RefSeq" id="XP_056859990.1">
    <property type="nucleotide sequence ID" value="XM_057004010.1"/>
</dbReference>
<dbReference type="AlphaFoldDB" id="A0A9W3D806"/>
<evidence type="ECO:0000313" key="3">
    <source>
        <dbReference type="RefSeq" id="XP_056859990.1"/>
    </source>
</evidence>
<dbReference type="SMART" id="SM00579">
    <property type="entry name" value="FBD"/>
    <property type="match status" value="1"/>
</dbReference>
<dbReference type="InterPro" id="IPR036047">
    <property type="entry name" value="F-box-like_dom_sf"/>
</dbReference>
<dbReference type="Gene3D" id="1.20.1280.50">
    <property type="match status" value="1"/>
</dbReference>
<dbReference type="PANTHER" id="PTHR31900">
    <property type="entry name" value="F-BOX/RNI SUPERFAMILY PROTEIN-RELATED"/>
    <property type="match status" value="1"/>
</dbReference>
<dbReference type="PROSITE" id="PS50181">
    <property type="entry name" value="FBOX"/>
    <property type="match status" value="1"/>
</dbReference>
<keyword evidence="2" id="KW-1185">Reference proteome</keyword>
<feature type="domain" description="F-box" evidence="1">
    <location>
        <begin position="19"/>
        <end position="69"/>
    </location>
</feature>
<protein>
    <submittedName>
        <fullName evidence="3">F-box/FBD/LRR-repeat protein At1g16940</fullName>
    </submittedName>
</protein>
<dbReference type="KEGG" id="rsz:108831892"/>
<dbReference type="Pfam" id="PF00646">
    <property type="entry name" value="F-box"/>
    <property type="match status" value="1"/>
</dbReference>
<dbReference type="CDD" id="cd22160">
    <property type="entry name" value="F-box_AtFBL13-like"/>
    <property type="match status" value="1"/>
</dbReference>
<dbReference type="InterPro" id="IPR006566">
    <property type="entry name" value="FBD"/>
</dbReference>
<dbReference type="SMART" id="SM00256">
    <property type="entry name" value="FBOX"/>
    <property type="match status" value="1"/>
</dbReference>
<dbReference type="Pfam" id="PF24758">
    <property type="entry name" value="LRR_At5g56370"/>
    <property type="match status" value="1"/>
</dbReference>
<accession>A0A9W3D806</accession>
<organism evidence="2 3">
    <name type="scientific">Raphanus sativus</name>
    <name type="common">Radish</name>
    <name type="synonym">Raphanus raphanistrum var. sativus</name>
    <dbReference type="NCBI Taxonomy" id="3726"/>
    <lineage>
        <taxon>Eukaryota</taxon>
        <taxon>Viridiplantae</taxon>
        <taxon>Streptophyta</taxon>
        <taxon>Embryophyta</taxon>
        <taxon>Tracheophyta</taxon>
        <taxon>Spermatophyta</taxon>
        <taxon>Magnoliopsida</taxon>
        <taxon>eudicotyledons</taxon>
        <taxon>Gunneridae</taxon>
        <taxon>Pentapetalae</taxon>
        <taxon>rosids</taxon>
        <taxon>malvids</taxon>
        <taxon>Brassicales</taxon>
        <taxon>Brassicaceae</taxon>
        <taxon>Brassiceae</taxon>
        <taxon>Raphanus</taxon>
    </lineage>
</organism>
<dbReference type="InterPro" id="IPR053781">
    <property type="entry name" value="F-box_AtFBL13-like"/>
</dbReference>
<name>A0A9W3D806_RAPSA</name>
<dbReference type="PANTHER" id="PTHR31900:SF33">
    <property type="entry name" value="PROTEIN WITH RNI-LIKE_FBD-LIKE DOMAIN"/>
    <property type="match status" value="1"/>
</dbReference>